<dbReference type="GO" id="GO:0008374">
    <property type="term" value="F:O-acyltransferase activity"/>
    <property type="evidence" value="ECO:0007669"/>
    <property type="project" value="InterPro"/>
</dbReference>
<feature type="transmembrane region" description="Helical" evidence="7">
    <location>
        <begin position="431"/>
        <end position="453"/>
    </location>
</feature>
<feature type="transmembrane region" description="Helical" evidence="7">
    <location>
        <begin position="251"/>
        <end position="273"/>
    </location>
</feature>
<keyword evidence="10" id="KW-1185">Reference proteome</keyword>
<dbReference type="InterPro" id="IPR032805">
    <property type="entry name" value="Wax_synthase_dom"/>
</dbReference>
<dbReference type="GO" id="GO:0016020">
    <property type="term" value="C:membrane"/>
    <property type="evidence" value="ECO:0007669"/>
    <property type="project" value="UniProtKB-SubCell"/>
</dbReference>
<evidence type="ECO:0000256" key="2">
    <source>
        <dbReference type="ARBA" id="ARBA00007282"/>
    </source>
</evidence>
<sequence>MASHFPYSTSTGPAPTVSEIYSKYRQVSLQQFSDGIRRPFIFPYDFLSIFIGIAYFCIPHKESPVIYAGRWPLVGLITWFELRKFRETVGTGPDLGVASGMISAFIIIWSWTWLIFKKPQLDAKRVERRQVKVTREVKKLQQSEKSTLSGEKVGHDTAPLSKADSCEVQIETKEIYKYFWQPYPDNFKERFFWVMDLVFNARGPGWNWAIPNIPLLTPEIICNLENSALEIPHSKISPPLEKSFKSRHEHLLCQITVLLFSYLAFDALTTFMINDPYFKFGPTTYDLPLYLQQLHPSVLQFYRLLITSVTIGIGISMSWSQNHILFCHILGPKILGLRGESWYYPNVWGGFSDILQKGLGGLWGSFWHQTFRNCFTAPTKYLIQKGFFKPGSLVAKISGLFFAFGLSGFLHSASSITSVNTTKPLDQTLFFGLQGVGIALQDFLCKIFSPVIVKLPKSFRQTGNLLFTLIWLYFTGSKAADDFARSGAWLVKPIPFSLVQSLGFGEHITGWDFWNSYKFMWYTGNYWWESGIVLT</sequence>
<feature type="domain" description="Wax synthase" evidence="8">
    <location>
        <begin position="345"/>
        <end position="431"/>
    </location>
</feature>
<dbReference type="GO" id="GO:0006629">
    <property type="term" value="P:lipid metabolic process"/>
    <property type="evidence" value="ECO:0007669"/>
    <property type="project" value="InterPro"/>
</dbReference>
<accession>A0A2S4PUI3</accession>
<feature type="transmembrane region" description="Helical" evidence="7">
    <location>
        <begin position="301"/>
        <end position="319"/>
    </location>
</feature>
<comment type="similarity">
    <text evidence="2">Belongs to the wax synthase family.</text>
</comment>
<reference evidence="9 10" key="1">
    <citation type="submission" date="2017-10" db="EMBL/GenBank/DDBJ databases">
        <title>Development of genomic resources for the powdery mildew, Erysiphe pulchra.</title>
        <authorList>
            <person name="Wadl P.A."/>
            <person name="Mack B.M."/>
            <person name="Moore G."/>
            <person name="Beltz S.B."/>
        </authorList>
    </citation>
    <scope>NUCLEOTIDE SEQUENCE [LARGE SCALE GENOMIC DNA]</scope>
    <source>
        <strain evidence="9">Cflorida</strain>
    </source>
</reference>
<gene>
    <name evidence="9" type="ORF">EPUL_002505</name>
</gene>
<dbReference type="AlphaFoldDB" id="A0A2S4PUI3"/>
<evidence type="ECO:0000256" key="7">
    <source>
        <dbReference type="SAM" id="Phobius"/>
    </source>
</evidence>
<dbReference type="STRING" id="225359.A0A2S4PUI3"/>
<evidence type="ECO:0000313" key="10">
    <source>
        <dbReference type="Proteomes" id="UP000237438"/>
    </source>
</evidence>
<keyword evidence="5 7" id="KW-1133">Transmembrane helix</keyword>
<dbReference type="PANTHER" id="PTHR31595">
    <property type="entry name" value="LONG-CHAIN-ALCOHOL O-FATTY-ACYLTRANSFERASE 3-RELATED"/>
    <property type="match status" value="1"/>
</dbReference>
<organism evidence="9 10">
    <name type="scientific">Erysiphe pulchra</name>
    <dbReference type="NCBI Taxonomy" id="225359"/>
    <lineage>
        <taxon>Eukaryota</taxon>
        <taxon>Fungi</taxon>
        <taxon>Dikarya</taxon>
        <taxon>Ascomycota</taxon>
        <taxon>Pezizomycotina</taxon>
        <taxon>Leotiomycetes</taxon>
        <taxon>Erysiphales</taxon>
        <taxon>Erysiphaceae</taxon>
        <taxon>Erysiphe</taxon>
    </lineage>
</organism>
<feature type="transmembrane region" description="Helical" evidence="7">
    <location>
        <begin position="65"/>
        <end position="83"/>
    </location>
</feature>
<name>A0A2S4PUI3_9PEZI</name>
<feature type="transmembrane region" description="Helical" evidence="7">
    <location>
        <begin position="40"/>
        <end position="58"/>
    </location>
</feature>
<evidence type="ECO:0000256" key="6">
    <source>
        <dbReference type="ARBA" id="ARBA00023136"/>
    </source>
</evidence>
<dbReference type="Proteomes" id="UP000237438">
    <property type="component" value="Unassembled WGS sequence"/>
</dbReference>
<protein>
    <recommendedName>
        <fullName evidence="8">Wax synthase domain-containing protein</fullName>
    </recommendedName>
</protein>
<dbReference type="EMBL" id="PEDP01000532">
    <property type="protein sequence ID" value="POS85679.1"/>
    <property type="molecule type" value="Genomic_DNA"/>
</dbReference>
<evidence type="ECO:0000256" key="1">
    <source>
        <dbReference type="ARBA" id="ARBA00004141"/>
    </source>
</evidence>
<keyword evidence="3" id="KW-0808">Transferase</keyword>
<feature type="transmembrane region" description="Helical" evidence="7">
    <location>
        <begin position="95"/>
        <end position="116"/>
    </location>
</feature>
<dbReference type="InterPro" id="IPR044851">
    <property type="entry name" value="Wax_synthase"/>
</dbReference>
<dbReference type="Pfam" id="PF13813">
    <property type="entry name" value="MBOAT_2"/>
    <property type="match status" value="1"/>
</dbReference>
<evidence type="ECO:0000256" key="5">
    <source>
        <dbReference type="ARBA" id="ARBA00022989"/>
    </source>
</evidence>
<feature type="transmembrane region" description="Helical" evidence="7">
    <location>
        <begin position="393"/>
        <end position="411"/>
    </location>
</feature>
<evidence type="ECO:0000313" key="9">
    <source>
        <dbReference type="EMBL" id="POS85679.1"/>
    </source>
</evidence>
<evidence type="ECO:0000256" key="4">
    <source>
        <dbReference type="ARBA" id="ARBA00022692"/>
    </source>
</evidence>
<evidence type="ECO:0000256" key="3">
    <source>
        <dbReference type="ARBA" id="ARBA00022679"/>
    </source>
</evidence>
<keyword evidence="6 7" id="KW-0472">Membrane</keyword>
<comment type="caution">
    <text evidence="9">The sequence shown here is derived from an EMBL/GenBank/DDBJ whole genome shotgun (WGS) entry which is preliminary data.</text>
</comment>
<evidence type="ECO:0000259" key="8">
    <source>
        <dbReference type="Pfam" id="PF13813"/>
    </source>
</evidence>
<comment type="subcellular location">
    <subcellularLocation>
        <location evidence="1">Membrane</location>
        <topology evidence="1">Multi-pass membrane protein</topology>
    </subcellularLocation>
</comment>
<keyword evidence="4 7" id="KW-0812">Transmembrane</keyword>
<dbReference type="PANTHER" id="PTHR31595:SF67">
    <property type="entry name" value="WAX SYNTHASE DOMAIN-CONTAINING PROTEIN"/>
    <property type="match status" value="1"/>
</dbReference>
<dbReference type="OrthoDB" id="2796277at2759"/>
<proteinExistence type="inferred from homology"/>